<comment type="caution">
    <text evidence="1">The sequence shown here is derived from an EMBL/GenBank/DDBJ whole genome shotgun (WGS) entry which is preliminary data.</text>
</comment>
<gene>
    <name evidence="1" type="ORF">CASFOL_021775</name>
</gene>
<name>A0ABD3D100_9LAMI</name>
<evidence type="ECO:0000313" key="1">
    <source>
        <dbReference type="EMBL" id="KAL3634721.1"/>
    </source>
</evidence>
<proteinExistence type="predicted"/>
<reference evidence="2" key="1">
    <citation type="journal article" date="2024" name="IScience">
        <title>Strigolactones Initiate the Formation of Haustorium-like Structures in Castilleja.</title>
        <authorList>
            <person name="Buerger M."/>
            <person name="Peterson D."/>
            <person name="Chory J."/>
        </authorList>
    </citation>
    <scope>NUCLEOTIDE SEQUENCE [LARGE SCALE GENOMIC DNA]</scope>
</reference>
<sequence length="322" mass="36783">MEKKSKLEVKYSSIPEDQKRTWELNENVNLLMRYNNLIEWIRMMGTQQGSVYEGKGSLQCVEKDGAALMEVQVLCRDKSAKFLISRHTLNVLAFFTPDCEWRAFDNSEMIIVGQGFTLMRGINACYTSPSCNTVGPKTIIDALEAIEAKETAATKGVEVFMVLLSEAARFKVIENMIGSTFIPTIEPSLGGVLHGLEHDLAEITEYFKPISVNLEVYVDAPHDIQFYLKNYKQLSKAWYVYALTRTRFCPLKEEIAKECGLVDVRHRPLLLDATLGVLCNCNLEKMLKKWSDRLLKDGLKNYPDFPLDDKILRDMLEQMNEN</sequence>
<dbReference type="EMBL" id="JAVIJP010000028">
    <property type="protein sequence ID" value="KAL3634721.1"/>
    <property type="molecule type" value="Genomic_DNA"/>
</dbReference>
<accession>A0ABD3D100</accession>
<protein>
    <submittedName>
        <fullName evidence="1">Uncharacterized protein</fullName>
    </submittedName>
</protein>
<dbReference type="Proteomes" id="UP001632038">
    <property type="component" value="Unassembled WGS sequence"/>
</dbReference>
<organism evidence="1 2">
    <name type="scientific">Castilleja foliolosa</name>
    <dbReference type="NCBI Taxonomy" id="1961234"/>
    <lineage>
        <taxon>Eukaryota</taxon>
        <taxon>Viridiplantae</taxon>
        <taxon>Streptophyta</taxon>
        <taxon>Embryophyta</taxon>
        <taxon>Tracheophyta</taxon>
        <taxon>Spermatophyta</taxon>
        <taxon>Magnoliopsida</taxon>
        <taxon>eudicotyledons</taxon>
        <taxon>Gunneridae</taxon>
        <taxon>Pentapetalae</taxon>
        <taxon>asterids</taxon>
        <taxon>lamiids</taxon>
        <taxon>Lamiales</taxon>
        <taxon>Orobanchaceae</taxon>
        <taxon>Pedicularideae</taxon>
        <taxon>Castillejinae</taxon>
        <taxon>Castilleja</taxon>
    </lineage>
</organism>
<dbReference type="AlphaFoldDB" id="A0ABD3D100"/>
<dbReference type="PROSITE" id="PS00275">
    <property type="entry name" value="SHIGA_RICIN"/>
    <property type="match status" value="1"/>
</dbReference>
<keyword evidence="2" id="KW-1185">Reference proteome</keyword>
<dbReference type="Pfam" id="PF00161">
    <property type="entry name" value="RIP"/>
    <property type="match status" value="1"/>
</dbReference>
<evidence type="ECO:0000313" key="2">
    <source>
        <dbReference type="Proteomes" id="UP001632038"/>
    </source>
</evidence>
<dbReference type="InterPro" id="IPR036041">
    <property type="entry name" value="Ribosome-inact_prot_sf"/>
</dbReference>
<dbReference type="GO" id="GO:0006952">
    <property type="term" value="P:defense response"/>
    <property type="evidence" value="ECO:0007669"/>
    <property type="project" value="UniProtKB-KW"/>
</dbReference>
<dbReference type="InterPro" id="IPR017988">
    <property type="entry name" value="Ribosome_inactivat_prot_CS"/>
</dbReference>
<dbReference type="SUPFAM" id="SSF56371">
    <property type="entry name" value="Ribosome inactivating proteins (RIP)"/>
    <property type="match status" value="1"/>
</dbReference>
<dbReference type="InterPro" id="IPR001574">
    <property type="entry name" value="Ribosome_inactivat_prot"/>
</dbReference>